<evidence type="ECO:0000313" key="2">
    <source>
        <dbReference type="Proteomes" id="UP000033607"/>
    </source>
</evidence>
<dbReference type="PANTHER" id="PTHR31723:SF10">
    <property type="entry name" value="PATHOGEN-RELATED PROTEIN"/>
    <property type="match status" value="1"/>
</dbReference>
<proteinExistence type="predicted"/>
<protein>
    <submittedName>
        <fullName evidence="1">SnoaL-like polyketide cyclase</fullName>
    </submittedName>
</protein>
<dbReference type="InterPro" id="IPR032710">
    <property type="entry name" value="NTF2-like_dom_sf"/>
</dbReference>
<dbReference type="AlphaFoldDB" id="A0A0F5YHJ6"/>
<dbReference type="Proteomes" id="UP000033607">
    <property type="component" value="Unassembled WGS sequence"/>
</dbReference>
<dbReference type="Gene3D" id="3.10.450.50">
    <property type="match status" value="1"/>
</dbReference>
<reference evidence="1 2" key="1">
    <citation type="submission" date="2015-06" db="EMBL/GenBank/DDBJ databases">
        <title>Draft genome assembly of filamentous brackish cyanobacterium Limnoraphis robusta strain CS-951.</title>
        <authorList>
            <person name="Willis A."/>
            <person name="Parks M."/>
            <person name="Burford M.A."/>
        </authorList>
    </citation>
    <scope>NUCLEOTIDE SEQUENCE [LARGE SCALE GENOMIC DNA]</scope>
    <source>
        <strain evidence="1 2">CS-951</strain>
    </source>
</reference>
<dbReference type="InterPro" id="IPR009959">
    <property type="entry name" value="Cyclase_SnoaL-like"/>
</dbReference>
<dbReference type="OrthoDB" id="448312at2"/>
<dbReference type="RefSeq" id="WP_046278244.1">
    <property type="nucleotide sequence ID" value="NZ_LATL02000343.1"/>
</dbReference>
<organism evidence="1 2">
    <name type="scientific">Limnoraphis robusta CS-951</name>
    <dbReference type="NCBI Taxonomy" id="1637645"/>
    <lineage>
        <taxon>Bacteria</taxon>
        <taxon>Bacillati</taxon>
        <taxon>Cyanobacteriota</taxon>
        <taxon>Cyanophyceae</taxon>
        <taxon>Oscillatoriophycideae</taxon>
        <taxon>Oscillatoriales</taxon>
        <taxon>Sirenicapillariaceae</taxon>
        <taxon>Limnoraphis</taxon>
    </lineage>
</organism>
<dbReference type="EMBL" id="LATL02000343">
    <property type="protein sequence ID" value="KKD38371.1"/>
    <property type="molecule type" value="Genomic_DNA"/>
</dbReference>
<dbReference type="SUPFAM" id="SSF54427">
    <property type="entry name" value="NTF2-like"/>
    <property type="match status" value="1"/>
</dbReference>
<name>A0A0F5YHJ6_9CYAN</name>
<comment type="caution">
    <text evidence="1">The sequence shown here is derived from an EMBL/GenBank/DDBJ whole genome shotgun (WGS) entry which is preliminary data.</text>
</comment>
<sequence>MSSNSSPDIPLWVQDRETVIANDTGVEWRGGERPDYSYTNQSLFKESQYHHQQGSLEAIAENLVRTFELEATNKVNPQQWLSIVQEQFRMRANGGPEYTAEDVAQAGTYNLFMGETEHYSSAAENFESSFQVFHKAFPKGFLWEVTEVLSGPPNVTFKWRHWGTFNGPFKDHAPTGETLEIVGMSIARVTEDLKIISLEHFFDNSAFLQKLTSGCPFHAQQSSD</sequence>
<dbReference type="GO" id="GO:0030638">
    <property type="term" value="P:polyketide metabolic process"/>
    <property type="evidence" value="ECO:0007669"/>
    <property type="project" value="InterPro"/>
</dbReference>
<dbReference type="PANTHER" id="PTHR31723">
    <property type="entry name" value="PATHOGENESIS-RELATED FAMILY PROTEIN"/>
    <property type="match status" value="1"/>
</dbReference>
<dbReference type="PATRIC" id="fig|1637645.4.peg.6719"/>
<dbReference type="Pfam" id="PF07366">
    <property type="entry name" value="SnoaL"/>
    <property type="match status" value="1"/>
</dbReference>
<evidence type="ECO:0000313" key="1">
    <source>
        <dbReference type="EMBL" id="KKD38371.1"/>
    </source>
</evidence>
<dbReference type="InterPro" id="IPR053218">
    <property type="entry name" value="Pathogen-related_defense"/>
</dbReference>
<accession>A0A0F5YHJ6</accession>
<gene>
    <name evidence="1" type="ORF">WN50_09220</name>
</gene>